<gene>
    <name evidence="1" type="ORF">MESINF_0764</name>
</gene>
<dbReference type="SUPFAM" id="SSF55144">
    <property type="entry name" value="LigT-like"/>
    <property type="match status" value="1"/>
</dbReference>
<evidence type="ECO:0008006" key="3">
    <source>
        <dbReference type="Google" id="ProtNLM"/>
    </source>
</evidence>
<evidence type="ECO:0000313" key="2">
    <source>
        <dbReference type="Proteomes" id="UP000250796"/>
    </source>
</evidence>
<dbReference type="Proteomes" id="UP000250796">
    <property type="component" value="Chromosome MESINF"/>
</dbReference>
<dbReference type="InterPro" id="IPR009097">
    <property type="entry name" value="Cyclic_Pdiesterase"/>
</dbReference>
<dbReference type="Pfam" id="PF13563">
    <property type="entry name" value="2_5_RNA_ligase2"/>
    <property type="match status" value="1"/>
</dbReference>
<dbReference type="KEGG" id="minf:MESINF_0764"/>
<dbReference type="Gene3D" id="3.90.1140.10">
    <property type="entry name" value="Cyclic phosphodiesterase"/>
    <property type="match status" value="1"/>
</dbReference>
<sequence length="185" mass="21709">MKALVTLLPDRISEMVHLIWHELERDFNFRSVLVTPYPHFTYCVVEDSTEGLYEKIEATIESVDPFTVRTEYLGVFSGESPVVYIGIARIPELSRFHDALWRRFFGPERDAQDLYGIAHWIPHITLIFGRDLNRENFCPAMERLVFRDFHREFEVNNLAILSGSLEGGIEIEKIFYFRGKHTPDR</sequence>
<reference evidence="1 2" key="1">
    <citation type="submission" date="2017-01" db="EMBL/GenBank/DDBJ databases">
        <authorList>
            <person name="Erauso G."/>
        </authorList>
    </citation>
    <scope>NUCLEOTIDE SEQUENCE [LARGE SCALE GENOMIC DNA]</scope>
    <source>
        <strain evidence="1">MESINF1</strain>
    </source>
</reference>
<protein>
    <recommendedName>
        <fullName evidence="3">2'-5' RNA ligase family protein</fullName>
    </recommendedName>
</protein>
<accession>A0A7Z7PQX9</accession>
<dbReference type="AlphaFoldDB" id="A0A7Z7PQX9"/>
<organism evidence="1 2">
    <name type="scientific">Mesotoga infera</name>
    <dbReference type="NCBI Taxonomy" id="1236046"/>
    <lineage>
        <taxon>Bacteria</taxon>
        <taxon>Thermotogati</taxon>
        <taxon>Thermotogota</taxon>
        <taxon>Thermotogae</taxon>
        <taxon>Kosmotogales</taxon>
        <taxon>Kosmotogaceae</taxon>
        <taxon>Mesotoga</taxon>
    </lineage>
</organism>
<dbReference type="EMBL" id="LS974202">
    <property type="protein sequence ID" value="SSC12213.1"/>
    <property type="molecule type" value="Genomic_DNA"/>
</dbReference>
<evidence type="ECO:0000313" key="1">
    <source>
        <dbReference type="EMBL" id="SSC12213.1"/>
    </source>
</evidence>
<name>A0A7Z7PQX9_9BACT</name>
<dbReference type="RefSeq" id="WP_169698589.1">
    <property type="nucleotide sequence ID" value="NZ_LS974202.1"/>
</dbReference>
<proteinExistence type="predicted"/>
<keyword evidence="2" id="KW-1185">Reference proteome</keyword>